<proteinExistence type="predicted"/>
<reference evidence="1 2" key="1">
    <citation type="submission" date="2018-06" db="EMBL/GenBank/DDBJ databases">
        <authorList>
            <consortium name="Pathogen Informatics"/>
            <person name="Doyle S."/>
        </authorList>
    </citation>
    <scope>NUCLEOTIDE SEQUENCE [LARGE SCALE GENOMIC DNA]</scope>
    <source>
        <strain evidence="1 2">NCTC7582</strain>
    </source>
</reference>
<accession>A0A2X1AQB5</accession>
<dbReference type="EMBL" id="UAQE01000007">
    <property type="protein sequence ID" value="SPU40624.1"/>
    <property type="molecule type" value="Genomic_DNA"/>
</dbReference>
<sequence length="218" mass="25192">MNKAYEVILDMYEYNEPIFTTDLQPVLNEQLDLKPSAFRQTIKRLADNGQLEKVQDGIYFIPNPNSILKTQMLSVEKIVVKKFIKKNDCDVFGYKSGVFFANLLGLTSQTASVPTIISNKSKSNKREVKYYNKSIILKKPKVTVNECNYKLLQVLDLFNEFERLSEEPISYASKKVKNYLSDVKIPEKEIKKAVEVYPDKVKNILYETGVFNELTHSR</sequence>
<dbReference type="Proteomes" id="UP000251431">
    <property type="component" value="Unassembled WGS sequence"/>
</dbReference>
<dbReference type="RefSeq" id="WP_112118880.1">
    <property type="nucleotide sequence ID" value="NZ_UAQE01000007.1"/>
</dbReference>
<evidence type="ECO:0008006" key="3">
    <source>
        <dbReference type="Google" id="ProtNLM"/>
    </source>
</evidence>
<dbReference type="AlphaFoldDB" id="A0A2X1AQB5"/>
<organism evidence="1 2">
    <name type="scientific">Lysinibacillus capsici</name>
    <dbReference type="NCBI Taxonomy" id="2115968"/>
    <lineage>
        <taxon>Bacteria</taxon>
        <taxon>Bacillati</taxon>
        <taxon>Bacillota</taxon>
        <taxon>Bacilli</taxon>
        <taxon>Bacillales</taxon>
        <taxon>Bacillaceae</taxon>
        <taxon>Lysinibacillus</taxon>
    </lineage>
</organism>
<name>A0A2X1AQB5_9BACI</name>
<evidence type="ECO:0000313" key="2">
    <source>
        <dbReference type="Proteomes" id="UP000251431"/>
    </source>
</evidence>
<dbReference type="InterPro" id="IPR045738">
    <property type="entry name" value="DUF6088"/>
</dbReference>
<dbReference type="Pfam" id="PF19570">
    <property type="entry name" value="DUF6088"/>
    <property type="match status" value="1"/>
</dbReference>
<gene>
    <name evidence="1" type="ORF">NCTC7582_05168</name>
</gene>
<evidence type="ECO:0000313" key="1">
    <source>
        <dbReference type="EMBL" id="SPU40624.1"/>
    </source>
</evidence>
<protein>
    <recommendedName>
        <fullName evidence="3">Transcriptional regulator, AbiEi antitoxin, Type IV TA system</fullName>
    </recommendedName>
</protein>